<dbReference type="NCBIfam" id="TIGR03083">
    <property type="entry name" value="maleylpyruvate isomerase family mycothiol-dependent enzyme"/>
    <property type="match status" value="1"/>
</dbReference>
<gene>
    <name evidence="2" type="ORF">BOX37_04955</name>
</gene>
<dbReference type="InterPro" id="IPR017517">
    <property type="entry name" value="Maleyloyr_isom"/>
</dbReference>
<evidence type="ECO:0000313" key="3">
    <source>
        <dbReference type="Proteomes" id="UP000183810"/>
    </source>
</evidence>
<dbReference type="SUPFAM" id="SSF109854">
    <property type="entry name" value="DinB/YfiT-like putative metalloenzymes"/>
    <property type="match status" value="1"/>
</dbReference>
<dbReference type="GO" id="GO:0046872">
    <property type="term" value="F:metal ion binding"/>
    <property type="evidence" value="ECO:0007669"/>
    <property type="project" value="InterPro"/>
</dbReference>
<dbReference type="InterPro" id="IPR034660">
    <property type="entry name" value="DinB/YfiT-like"/>
</dbReference>
<dbReference type="InterPro" id="IPR024344">
    <property type="entry name" value="MDMPI_metal-binding"/>
</dbReference>
<reference evidence="2" key="1">
    <citation type="submission" date="2016-11" db="EMBL/GenBank/DDBJ databases">
        <authorList>
            <person name="Jaros S."/>
            <person name="Januszkiewicz K."/>
            <person name="Wedrychowicz H."/>
        </authorList>
    </citation>
    <scope>NUCLEOTIDE SEQUENCE [LARGE SCALE GENOMIC DNA]</scope>
    <source>
        <strain evidence="2">Y48</strain>
    </source>
</reference>
<dbReference type="Pfam" id="PF11716">
    <property type="entry name" value="MDMPI_N"/>
    <property type="match status" value="1"/>
</dbReference>
<dbReference type="Proteomes" id="UP000183810">
    <property type="component" value="Chromosome"/>
</dbReference>
<keyword evidence="3" id="KW-1185">Reference proteome</keyword>
<protein>
    <recommendedName>
        <fullName evidence="1">Mycothiol-dependent maleylpyruvate isomerase metal-binding domain-containing protein</fullName>
    </recommendedName>
</protein>
<dbReference type="AlphaFoldDB" id="A0A1J0VN25"/>
<dbReference type="EMBL" id="CP018082">
    <property type="protein sequence ID" value="APE33422.1"/>
    <property type="molecule type" value="Genomic_DNA"/>
</dbReference>
<feature type="domain" description="Mycothiol-dependent maleylpyruvate isomerase metal-binding" evidence="1">
    <location>
        <begin position="16"/>
        <end position="160"/>
    </location>
</feature>
<evidence type="ECO:0000259" key="1">
    <source>
        <dbReference type="Pfam" id="PF11716"/>
    </source>
</evidence>
<dbReference type="Gene3D" id="1.20.120.450">
    <property type="entry name" value="dinb family like domain"/>
    <property type="match status" value="1"/>
</dbReference>
<name>A0A1J0VN25_9NOCA</name>
<dbReference type="RefSeq" id="WP_071926604.1">
    <property type="nucleotide sequence ID" value="NZ_CP018082.1"/>
</dbReference>
<accession>A0A1J0VN25</accession>
<sequence>MPDRIPDREQLTDLLSQQWEAIALLVADLDEKAWRRPSPLPGWTLFDVVAHVVGTESWLLGQTPPPHDPLRPKTDVRTLPHVRNEVAVLNEIWVDRLRPLSGKRLLALLDEVTDLRRAALAALDDDAWQALTVSPVGQVPYGRFMRVRLFDCWMHELDLADGIGHPVAEGGARAETAFTELTLGLGRAVVKGAKAPEGARVTIDLTGPVTRQVALAVTDGRGVLLDEADSEPTTLLRLDSGLFARLRGGRSTAEAHLDEIAIEGDVDLGRRLARNLAFTI</sequence>
<dbReference type="OrthoDB" id="154293at2"/>
<evidence type="ECO:0000313" key="2">
    <source>
        <dbReference type="EMBL" id="APE33422.1"/>
    </source>
</evidence>
<organism evidence="2 3">
    <name type="scientific">Nocardia mangyaensis</name>
    <dbReference type="NCBI Taxonomy" id="2213200"/>
    <lineage>
        <taxon>Bacteria</taxon>
        <taxon>Bacillati</taxon>
        <taxon>Actinomycetota</taxon>
        <taxon>Actinomycetes</taxon>
        <taxon>Mycobacteriales</taxon>
        <taxon>Nocardiaceae</taxon>
        <taxon>Nocardia</taxon>
    </lineage>
</organism>
<dbReference type="KEGG" id="nsl:BOX37_04955"/>
<proteinExistence type="predicted"/>